<accession>I3D802</accession>
<feature type="transmembrane region" description="Helical" evidence="1">
    <location>
        <begin position="410"/>
        <end position="431"/>
    </location>
</feature>
<evidence type="ECO:0000256" key="1">
    <source>
        <dbReference type="SAM" id="Phobius"/>
    </source>
</evidence>
<keyword evidence="1" id="KW-0812">Transmembrane</keyword>
<dbReference type="Proteomes" id="UP000006457">
    <property type="component" value="Unassembled WGS sequence"/>
</dbReference>
<dbReference type="eggNOG" id="ENOG50334T0">
    <property type="taxonomic scope" value="Bacteria"/>
</dbReference>
<gene>
    <name evidence="2" type="ORF">HMPREF1052_0578</name>
</gene>
<organism evidence="2 3">
    <name type="scientific">Pasteurella bettyae CCUG 2042</name>
    <dbReference type="NCBI Taxonomy" id="1095749"/>
    <lineage>
        <taxon>Bacteria</taxon>
        <taxon>Pseudomonadati</taxon>
        <taxon>Pseudomonadota</taxon>
        <taxon>Gammaproteobacteria</taxon>
        <taxon>Pasteurellales</taxon>
        <taxon>Pasteurellaceae</taxon>
        <taxon>Pasteurella</taxon>
    </lineage>
</organism>
<feature type="transmembrane region" description="Helical" evidence="1">
    <location>
        <begin position="6"/>
        <end position="23"/>
    </location>
</feature>
<feature type="transmembrane region" description="Helical" evidence="1">
    <location>
        <begin position="53"/>
        <end position="76"/>
    </location>
</feature>
<dbReference type="NCBIfam" id="TIGR04370">
    <property type="entry name" value="glyco_rpt_poly"/>
    <property type="match status" value="1"/>
</dbReference>
<keyword evidence="1" id="KW-1133">Transmembrane helix</keyword>
<sequence length="439" mass="51006">MFLYLLSAILLLLLIFNLVIVKFDYMHPSVLFIFSFFVSSAICVLGASEYEIVFHQVTVLVVVSSCLIFTLITLCSRIYDKSILCPYDIKGIKINKFITLGFIFLFIITQFSFIEYLQSISIAYLGRVGSLAEMISLYDVMTKFWTDIFRDLNISVPLLYRIGNPITQGFGYLVVYICIHNYIATKKIDFLHLIIILLLCINIVLNGSRSPIFRVITMMLVTFYLLYNRKYALNRGSILLLVKILIILLFSGISFIFLLHLMGRENNLTLFHYLFIYLGAPLVNLDNYLASRPAESLSLIFGEQTFRVLYAYIGKITSNPDLIFPTIDVFTFSNNGFEIGNVYTTFYAFIYDFAYKGFMPLILLIGLYYIFTYEKIKKVKLNKVSFILFVYAYLFNDILMLSFSNRFYSTIFDASFIKIIVFAYFFSYLFVRRKSINEI</sequence>
<protein>
    <submittedName>
        <fullName evidence="2">Putative membrane protein</fullName>
    </submittedName>
</protein>
<dbReference type="AlphaFoldDB" id="I3D802"/>
<evidence type="ECO:0000313" key="3">
    <source>
        <dbReference type="Proteomes" id="UP000006457"/>
    </source>
</evidence>
<feature type="transmembrane region" description="Helical" evidence="1">
    <location>
        <begin position="30"/>
        <end position="47"/>
    </location>
</feature>
<dbReference type="RefSeq" id="WP_005761605.1">
    <property type="nucleotide sequence ID" value="NZ_AJSX01000041.1"/>
</dbReference>
<feature type="transmembrane region" description="Helical" evidence="1">
    <location>
        <begin position="158"/>
        <end position="179"/>
    </location>
</feature>
<evidence type="ECO:0000313" key="2">
    <source>
        <dbReference type="EMBL" id="EIJ67845.1"/>
    </source>
</evidence>
<dbReference type="OrthoDB" id="9774600at2"/>
<feature type="transmembrane region" description="Helical" evidence="1">
    <location>
        <begin position="188"/>
        <end position="205"/>
    </location>
</feature>
<reference evidence="2 3" key="1">
    <citation type="submission" date="2012-03" db="EMBL/GenBank/DDBJ databases">
        <authorList>
            <person name="Harkins D.M."/>
            <person name="Madupu R."/>
            <person name="Durkin A.S."/>
            <person name="Torralba M."/>
            <person name="Methe B."/>
            <person name="Sutton G.G."/>
            <person name="Nelson K.E."/>
        </authorList>
    </citation>
    <scope>NUCLEOTIDE SEQUENCE [LARGE SCALE GENOMIC DNA]</scope>
    <source>
        <strain evidence="2 3">CCUG 2042</strain>
    </source>
</reference>
<keyword evidence="3" id="KW-1185">Reference proteome</keyword>
<feature type="transmembrane region" description="Helical" evidence="1">
    <location>
        <begin position="97"/>
        <end position="117"/>
    </location>
</feature>
<keyword evidence="1" id="KW-0472">Membrane</keyword>
<proteinExistence type="predicted"/>
<comment type="caution">
    <text evidence="2">The sequence shown here is derived from an EMBL/GenBank/DDBJ whole genome shotgun (WGS) entry which is preliminary data.</text>
</comment>
<feature type="transmembrane region" description="Helical" evidence="1">
    <location>
        <begin position="353"/>
        <end position="372"/>
    </location>
</feature>
<dbReference type="PATRIC" id="fig|1095749.3.peg.1877"/>
<name>I3D802_9PAST</name>
<dbReference type="EMBL" id="AJSX01000041">
    <property type="protein sequence ID" value="EIJ67845.1"/>
    <property type="molecule type" value="Genomic_DNA"/>
</dbReference>
<feature type="transmembrane region" description="Helical" evidence="1">
    <location>
        <begin position="239"/>
        <end position="262"/>
    </location>
</feature>
<feature type="transmembrane region" description="Helical" evidence="1">
    <location>
        <begin position="211"/>
        <end position="227"/>
    </location>
</feature>
<feature type="transmembrane region" description="Helical" evidence="1">
    <location>
        <begin position="384"/>
        <end position="404"/>
    </location>
</feature>